<feature type="compositionally biased region" description="Basic and acidic residues" evidence="1">
    <location>
        <begin position="476"/>
        <end position="485"/>
    </location>
</feature>
<feature type="compositionally biased region" description="Low complexity" evidence="1">
    <location>
        <begin position="280"/>
        <end position="297"/>
    </location>
</feature>
<sequence>MDLKLCLRNKGKIPREEDDGPTIQASRSATSYINTTISKDNTDGEDARNARLLEQFGKKLQRKSGPGVSLTADISSLRSLSPDDEEFKTEGSVELDRYQRGSLSYPVERPDTGSLKLTARVIEQPRALRSQPGRDYPVCCLYPGCNAKPFKRRVDLDRHYKQYHASKSQKVSFNCDYPRCSRRRDPFHRLDHFHDHLREFHKEDIEKRGGPVNQEWFENRRVSSTWWRCSKCLHRIYIEKSGYECPDCKTPCQTKQQRRPRRAATPTWGVDQPATDNENATPAGTPGRRGAAAAARGEQGEKVDGRRDRRRAKDKDKDQDKDQDKDGRASKANQSLSTTPGGRWWENRPEATERSRIRTPVGFRAAKTTRQQSTRPLPLRRPSPHAFLENTIEMSRIEPLTELSGRDGCAANQANTQASSDDDLSRGPPMFFTTRRSFRRGSNQEIESDQECQREASERQRQRERVDGTSDAIGRAGKEMKEARRAMGSLKLSPTKMKSRRRSRNRV</sequence>
<feature type="compositionally biased region" description="Basic residues" evidence="1">
    <location>
        <begin position="497"/>
        <end position="507"/>
    </location>
</feature>
<feature type="compositionally biased region" description="Polar residues" evidence="1">
    <location>
        <begin position="331"/>
        <end position="340"/>
    </location>
</feature>
<feature type="compositionally biased region" description="Basic and acidic residues" evidence="1">
    <location>
        <begin position="298"/>
        <end position="329"/>
    </location>
</feature>
<evidence type="ECO:0000313" key="3">
    <source>
        <dbReference type="Proteomes" id="UP001251528"/>
    </source>
</evidence>
<feature type="region of interest" description="Disordered" evidence="1">
    <location>
        <begin position="403"/>
        <end position="507"/>
    </location>
</feature>
<feature type="region of interest" description="Disordered" evidence="1">
    <location>
        <begin position="249"/>
        <end position="385"/>
    </location>
</feature>
<proteinExistence type="predicted"/>
<organism evidence="2 3">
    <name type="scientific">Conoideocrella luteorostrata</name>
    <dbReference type="NCBI Taxonomy" id="1105319"/>
    <lineage>
        <taxon>Eukaryota</taxon>
        <taxon>Fungi</taxon>
        <taxon>Dikarya</taxon>
        <taxon>Ascomycota</taxon>
        <taxon>Pezizomycotina</taxon>
        <taxon>Sordariomycetes</taxon>
        <taxon>Hypocreomycetidae</taxon>
        <taxon>Hypocreales</taxon>
        <taxon>Clavicipitaceae</taxon>
        <taxon>Conoideocrella</taxon>
    </lineage>
</organism>
<comment type="caution">
    <text evidence="2">The sequence shown here is derived from an EMBL/GenBank/DDBJ whole genome shotgun (WGS) entry which is preliminary data.</text>
</comment>
<feature type="compositionally biased region" description="Basic and acidic residues" evidence="1">
    <location>
        <begin position="451"/>
        <end position="468"/>
    </location>
</feature>
<dbReference type="AlphaFoldDB" id="A0AAJ0FZ02"/>
<evidence type="ECO:0000256" key="1">
    <source>
        <dbReference type="SAM" id="MobiDB-lite"/>
    </source>
</evidence>
<keyword evidence="3" id="KW-1185">Reference proteome</keyword>
<feature type="region of interest" description="Disordered" evidence="1">
    <location>
        <begin position="9"/>
        <end position="29"/>
    </location>
</feature>
<name>A0AAJ0FZ02_9HYPO</name>
<dbReference type="EMBL" id="JASWJB010000175">
    <property type="protein sequence ID" value="KAK2594255.1"/>
    <property type="molecule type" value="Genomic_DNA"/>
</dbReference>
<protein>
    <recommendedName>
        <fullName evidence="4">C2H2-type domain-containing protein</fullName>
    </recommendedName>
</protein>
<evidence type="ECO:0008006" key="4">
    <source>
        <dbReference type="Google" id="ProtNLM"/>
    </source>
</evidence>
<accession>A0AAJ0FZ02</accession>
<dbReference type="Proteomes" id="UP001251528">
    <property type="component" value="Unassembled WGS sequence"/>
</dbReference>
<reference evidence="2" key="1">
    <citation type="submission" date="2023-06" db="EMBL/GenBank/DDBJ databases">
        <title>Conoideocrella luteorostrata (Hypocreales: Clavicipitaceae), a potential biocontrol fungus for elongate hemlock scale in United States Christmas tree production areas.</title>
        <authorList>
            <person name="Barrett H."/>
            <person name="Lovett B."/>
            <person name="Macias A.M."/>
            <person name="Stajich J.E."/>
            <person name="Kasson M.T."/>
        </authorList>
    </citation>
    <scope>NUCLEOTIDE SEQUENCE</scope>
    <source>
        <strain evidence="2">ARSEF 14590</strain>
    </source>
</reference>
<feature type="compositionally biased region" description="Basic and acidic residues" evidence="1">
    <location>
        <begin position="345"/>
        <end position="356"/>
    </location>
</feature>
<evidence type="ECO:0000313" key="2">
    <source>
        <dbReference type="EMBL" id="KAK2594255.1"/>
    </source>
</evidence>
<gene>
    <name evidence="2" type="ORF">QQS21_008034</name>
</gene>